<dbReference type="AlphaFoldDB" id="A0A0L6UA34"/>
<keyword evidence="3" id="KW-1185">Reference proteome</keyword>
<dbReference type="Proteomes" id="UP000037035">
    <property type="component" value="Unassembled WGS sequence"/>
</dbReference>
<keyword evidence="1" id="KW-0812">Transmembrane</keyword>
<evidence type="ECO:0000313" key="3">
    <source>
        <dbReference type="Proteomes" id="UP000037035"/>
    </source>
</evidence>
<feature type="transmembrane region" description="Helical" evidence="1">
    <location>
        <begin position="160"/>
        <end position="185"/>
    </location>
</feature>
<organism evidence="2 3">
    <name type="scientific">Puccinia sorghi</name>
    <dbReference type="NCBI Taxonomy" id="27349"/>
    <lineage>
        <taxon>Eukaryota</taxon>
        <taxon>Fungi</taxon>
        <taxon>Dikarya</taxon>
        <taxon>Basidiomycota</taxon>
        <taxon>Pucciniomycotina</taxon>
        <taxon>Pucciniomycetes</taxon>
        <taxon>Pucciniales</taxon>
        <taxon>Pucciniaceae</taxon>
        <taxon>Puccinia</taxon>
    </lineage>
</organism>
<name>A0A0L6UA34_9BASI</name>
<keyword evidence="1" id="KW-1133">Transmembrane helix</keyword>
<dbReference type="VEuPathDB" id="FungiDB:VP01_895g3"/>
<feature type="transmembrane region" description="Helical" evidence="1">
    <location>
        <begin position="286"/>
        <end position="305"/>
    </location>
</feature>
<reference evidence="2 3" key="1">
    <citation type="submission" date="2015-08" db="EMBL/GenBank/DDBJ databases">
        <title>Next Generation Sequencing and Analysis of the Genome of Puccinia sorghi L Schw, the Causal Agent of Maize Common Rust.</title>
        <authorList>
            <person name="Rochi L."/>
            <person name="Burguener G."/>
            <person name="Darino M."/>
            <person name="Turjanski A."/>
            <person name="Kreff E."/>
            <person name="Dieguez M.J."/>
            <person name="Sacco F."/>
        </authorList>
    </citation>
    <scope>NUCLEOTIDE SEQUENCE [LARGE SCALE GENOMIC DNA]</scope>
    <source>
        <strain evidence="2 3">RO10H11247</strain>
    </source>
</reference>
<evidence type="ECO:0000313" key="2">
    <source>
        <dbReference type="EMBL" id="KNZ44650.1"/>
    </source>
</evidence>
<dbReference type="EMBL" id="LAVV01014559">
    <property type="protein sequence ID" value="KNZ44650.1"/>
    <property type="molecule type" value="Genomic_DNA"/>
</dbReference>
<sequence>MLGGFGWRVIYSNRKKIGYKLRYRRDIDVDRDGRRHGYVKLEILPYPHGTQLQVLWFRLANWMMSNWLDVLTRRICRVRMSDELYPPPTCRIASLTHYSFLVSISFNYHSITRSRGCARFIVIGGGTPTVVSLSCFLAGLRWDSAHLYRDGEDSWTLLHLYLISVSSSLFWSACLLLHFSLFLLLSTLSACSSATFLNKYVNALLSTSVFTTLRAVRESSDPAHPPASCNPETTNSKIIEDNTEILVLFFSIFFFFKIEESAQLQLGSISHITSHHMTSRTGTARITRFLFTLLRLLSLLSAILTRRTISLTANHPLTVHCDPRHIVLLIFVSALIVLSFSSSPIALSFQVPRYHTHQTEIEPRFPSLNLQSLVDPLNKKKKKNHSNQILTNGLTSGSHSEYHQLSCLASSLLRCLVLLPLWLSLKQSCHRLPLLPSAFSLLLPVEPQTRHNTCIHPLSLLQLSNIPPPSLPQTQHSQNHTLTYSPSPLNSRHYLLLSVNHHPFYPFIIPTYLLLSPTLVLFVYPWKTNAVCLPSPFGPPLVLAPLTTICAGFHPDLPTYSASILPTLPPRPVVCFARPLAPVMNPNHHSQPPPREQDYQMAMALLNHRQLNISKIPI</sequence>
<feature type="transmembrane region" description="Helical" evidence="1">
    <location>
        <begin position="120"/>
        <end position="140"/>
    </location>
</feature>
<comment type="caution">
    <text evidence="2">The sequence shown here is derived from an EMBL/GenBank/DDBJ whole genome shotgun (WGS) entry which is preliminary data.</text>
</comment>
<feature type="transmembrane region" description="Helical" evidence="1">
    <location>
        <begin position="326"/>
        <end position="347"/>
    </location>
</feature>
<accession>A0A0L6UA34</accession>
<gene>
    <name evidence="2" type="ORF">VP01_895g3</name>
</gene>
<protein>
    <submittedName>
        <fullName evidence="2">Uncharacterized protein</fullName>
    </submittedName>
</protein>
<keyword evidence="1" id="KW-0472">Membrane</keyword>
<feature type="transmembrane region" description="Helical" evidence="1">
    <location>
        <begin position="504"/>
        <end position="526"/>
    </location>
</feature>
<evidence type="ECO:0000256" key="1">
    <source>
        <dbReference type="SAM" id="Phobius"/>
    </source>
</evidence>
<proteinExistence type="predicted"/>